<dbReference type="EMBL" id="AQFT01000023">
    <property type="protein sequence ID" value="EMZ36510.1"/>
    <property type="molecule type" value="Genomic_DNA"/>
</dbReference>
<accession>N2BDU0</accession>
<dbReference type="Proteomes" id="UP000012589">
    <property type="component" value="Unassembled WGS sequence"/>
</dbReference>
<evidence type="ECO:0000313" key="1">
    <source>
        <dbReference type="EMBL" id="EMZ36510.1"/>
    </source>
</evidence>
<dbReference type="eggNOG" id="COG0373">
    <property type="taxonomic scope" value="Bacteria"/>
</dbReference>
<evidence type="ECO:0008006" key="3">
    <source>
        <dbReference type="Google" id="ProtNLM"/>
    </source>
</evidence>
<dbReference type="HOGENOM" id="CLU_082687_0_0_9"/>
<dbReference type="STRING" id="1235802.C823_00878"/>
<reference evidence="1 2" key="1">
    <citation type="journal article" date="2014" name="Genome Announc.">
        <title>Draft genome sequences of the altered schaedler flora, a defined bacterial community from gnotobiotic mice.</title>
        <authorList>
            <person name="Wannemuehler M.J."/>
            <person name="Overstreet A.M."/>
            <person name="Ward D.V."/>
            <person name="Phillips G.J."/>
        </authorList>
    </citation>
    <scope>NUCLEOTIDE SEQUENCE [LARGE SCALE GENOMIC DNA]</scope>
    <source>
        <strain evidence="1 2">ASF492</strain>
    </source>
</reference>
<dbReference type="AlphaFoldDB" id="N2BDU0"/>
<organism evidence="1 2">
    <name type="scientific">Eubacterium plexicaudatum ASF492</name>
    <dbReference type="NCBI Taxonomy" id="1235802"/>
    <lineage>
        <taxon>Bacteria</taxon>
        <taxon>Bacillati</taxon>
        <taxon>Bacillota</taxon>
        <taxon>Clostridia</taxon>
        <taxon>Eubacteriales</taxon>
        <taxon>Eubacteriaceae</taxon>
        <taxon>Eubacterium</taxon>
    </lineage>
</organism>
<keyword evidence="2" id="KW-1185">Reference proteome</keyword>
<dbReference type="InterPro" id="IPR036291">
    <property type="entry name" value="NAD(P)-bd_dom_sf"/>
</dbReference>
<dbReference type="SUPFAM" id="SSF51735">
    <property type="entry name" value="NAD(P)-binding Rossmann-fold domains"/>
    <property type="match status" value="1"/>
</dbReference>
<name>N2BDU0_9FIRM</name>
<dbReference type="Gene3D" id="3.40.50.720">
    <property type="entry name" value="NAD(P)-binding Rossmann-like Domain"/>
    <property type="match status" value="2"/>
</dbReference>
<evidence type="ECO:0000313" key="2">
    <source>
        <dbReference type="Proteomes" id="UP000012589"/>
    </source>
</evidence>
<sequence>MGRFLILGKEERQKYLFRMLCGRGQTVTYCDSWLDGGYDAVMLPVGKSARYLEQIADKLQAGEYVFGCNFPEEIIEQKRRQGIFFVDYMKEEGAAYTNAALTAEGAIAEAILAGKEALFGRQMLVMGFGRCGQMLAVRLQALGAAVTIYEKDPEKLAIAAACGWNTAAAEDDAELIPYASGAVTIAQCSLETEKETSANGQDARFWGRFSYIFNTVPAKVLGEQRLSQLRPEAVIIDIASAPGGADYAYCAQKGINAKLCGGLPAKYAPKSAAEILLQVIESYLNLSERGGVL</sequence>
<gene>
    <name evidence="1" type="ORF">C823_00878</name>
</gene>
<dbReference type="OrthoDB" id="8840764at2"/>
<comment type="caution">
    <text evidence="1">The sequence shown here is derived from an EMBL/GenBank/DDBJ whole genome shotgun (WGS) entry which is preliminary data.</text>
</comment>
<protein>
    <recommendedName>
        <fullName evidence="3">Dipicolinic acid synthetase, A subunit</fullName>
    </recommendedName>
</protein>
<dbReference type="PATRIC" id="fig|1235802.3.peg.944"/>
<proteinExistence type="predicted"/>